<evidence type="ECO:0000256" key="1">
    <source>
        <dbReference type="SAM" id="MobiDB-lite"/>
    </source>
</evidence>
<feature type="region of interest" description="Disordered" evidence="1">
    <location>
        <begin position="122"/>
        <end position="158"/>
    </location>
</feature>
<reference evidence="4 5" key="1">
    <citation type="submission" date="2020-01" db="EMBL/GenBank/DDBJ databases">
        <title>Bacteria diversity of Porities sp.</title>
        <authorList>
            <person name="Wang G."/>
        </authorList>
    </citation>
    <scope>NUCLEOTIDE SEQUENCE [LARGE SCALE GENOMIC DNA]</scope>
    <source>
        <strain evidence="4 5">R33</strain>
    </source>
</reference>
<organism evidence="4 5">
    <name type="scientific">Poritiphilus flavus</name>
    <dbReference type="NCBI Taxonomy" id="2697053"/>
    <lineage>
        <taxon>Bacteria</taxon>
        <taxon>Pseudomonadati</taxon>
        <taxon>Bacteroidota</taxon>
        <taxon>Flavobacteriia</taxon>
        <taxon>Flavobacteriales</taxon>
        <taxon>Flavobacteriaceae</taxon>
        <taxon>Poritiphilus</taxon>
    </lineage>
</organism>
<accession>A0A6L9EI79</accession>
<dbReference type="AlphaFoldDB" id="A0A6L9EI79"/>
<dbReference type="Pfam" id="PF01345">
    <property type="entry name" value="DUF11"/>
    <property type="match status" value="1"/>
</dbReference>
<proteinExistence type="predicted"/>
<keyword evidence="5" id="KW-1185">Reference proteome</keyword>
<feature type="compositionally biased region" description="Low complexity" evidence="1">
    <location>
        <begin position="128"/>
        <end position="139"/>
    </location>
</feature>
<feature type="domain" description="DUF11" evidence="3">
    <location>
        <begin position="21"/>
        <end position="126"/>
    </location>
</feature>
<evidence type="ECO:0000313" key="4">
    <source>
        <dbReference type="EMBL" id="NAS14393.1"/>
    </source>
</evidence>
<comment type="caution">
    <text evidence="4">The sequence shown here is derived from an EMBL/GenBank/DDBJ whole genome shotgun (WGS) entry which is preliminary data.</text>
</comment>
<dbReference type="RefSeq" id="WP_161437442.1">
    <property type="nucleotide sequence ID" value="NZ_WXYO01000010.1"/>
</dbReference>
<gene>
    <name evidence="4" type="ORF">GTQ38_20445</name>
</gene>
<evidence type="ECO:0000259" key="3">
    <source>
        <dbReference type="Pfam" id="PF01345"/>
    </source>
</evidence>
<dbReference type="EMBL" id="WXYO01000010">
    <property type="protein sequence ID" value="NAS14393.1"/>
    <property type="molecule type" value="Genomic_DNA"/>
</dbReference>
<keyword evidence="2" id="KW-0732">Signal</keyword>
<evidence type="ECO:0000256" key="2">
    <source>
        <dbReference type="SAM" id="SignalP"/>
    </source>
</evidence>
<name>A0A6L9EI79_9FLAO</name>
<dbReference type="Proteomes" id="UP000475249">
    <property type="component" value="Unassembled WGS sequence"/>
</dbReference>
<evidence type="ECO:0000313" key="5">
    <source>
        <dbReference type="Proteomes" id="UP000475249"/>
    </source>
</evidence>
<feature type="signal peptide" evidence="2">
    <location>
        <begin position="1"/>
        <end position="19"/>
    </location>
</feature>
<protein>
    <recommendedName>
        <fullName evidence="3">DUF11 domain-containing protein</fullName>
    </recommendedName>
</protein>
<dbReference type="InterPro" id="IPR001434">
    <property type="entry name" value="OmcB-like_DUF11"/>
</dbReference>
<sequence>MKLKKIYVLLLLLPLMSFSQDLELGVHVLPTSVIGDRIMFNITVRNKDEDPAKGVRVKVNMRSGLKFSSFTPNTQDFDPETGIWRIGTVDRYKAKVLGVIAFYATKDDAILSAEIIASSGIDPDSTPGNGIDTNGNGIIVHDKGDEDDGDAAQNGPYN</sequence>
<feature type="chain" id="PRO_5026861059" description="DUF11 domain-containing protein" evidence="2">
    <location>
        <begin position="20"/>
        <end position="158"/>
    </location>
</feature>